<evidence type="ECO:0000259" key="1">
    <source>
        <dbReference type="Pfam" id="PF00534"/>
    </source>
</evidence>
<organism evidence="3 4">
    <name type="scientific">Halovivax cerinus</name>
    <dbReference type="NCBI Taxonomy" id="1487865"/>
    <lineage>
        <taxon>Archaea</taxon>
        <taxon>Methanobacteriati</taxon>
        <taxon>Methanobacteriota</taxon>
        <taxon>Stenosarchaea group</taxon>
        <taxon>Halobacteria</taxon>
        <taxon>Halobacteriales</taxon>
        <taxon>Natrialbaceae</taxon>
        <taxon>Halovivax</taxon>
    </lineage>
</organism>
<dbReference type="Pfam" id="PF00534">
    <property type="entry name" value="Glycos_transf_1"/>
    <property type="match status" value="1"/>
</dbReference>
<keyword evidence="4" id="KW-1185">Reference proteome</keyword>
<dbReference type="EMBL" id="JBHSAQ010000006">
    <property type="protein sequence ID" value="MFC3958587.1"/>
    <property type="molecule type" value="Genomic_DNA"/>
</dbReference>
<reference evidence="3 4" key="1">
    <citation type="journal article" date="2019" name="Int. J. Syst. Evol. Microbiol.">
        <title>The Global Catalogue of Microorganisms (GCM) 10K type strain sequencing project: providing services to taxonomists for standard genome sequencing and annotation.</title>
        <authorList>
            <consortium name="The Broad Institute Genomics Platform"/>
            <consortium name="The Broad Institute Genome Sequencing Center for Infectious Disease"/>
            <person name="Wu L."/>
            <person name="Ma J."/>
        </authorList>
    </citation>
    <scope>NUCLEOTIDE SEQUENCE [LARGE SCALE GENOMIC DNA]</scope>
    <source>
        <strain evidence="3 4">IBRC-M 10256</strain>
    </source>
</reference>
<feature type="domain" description="Glycosyltransferase subfamily 4-like N-terminal" evidence="2">
    <location>
        <begin position="28"/>
        <end position="203"/>
    </location>
</feature>
<feature type="domain" description="Glycosyl transferase family 1" evidence="1">
    <location>
        <begin position="218"/>
        <end position="388"/>
    </location>
</feature>
<proteinExistence type="predicted"/>
<evidence type="ECO:0000259" key="2">
    <source>
        <dbReference type="Pfam" id="PF13579"/>
    </source>
</evidence>
<gene>
    <name evidence="3" type="ORF">ACFOUR_09435</name>
</gene>
<dbReference type="GeneID" id="73903637"/>
<dbReference type="AlphaFoldDB" id="A0ABD5NP23"/>
<dbReference type="InterPro" id="IPR050194">
    <property type="entry name" value="Glycosyltransferase_grp1"/>
</dbReference>
<dbReference type="SUPFAM" id="SSF53756">
    <property type="entry name" value="UDP-Glycosyltransferase/glycogen phosphorylase"/>
    <property type="match status" value="1"/>
</dbReference>
<dbReference type="Proteomes" id="UP001595846">
    <property type="component" value="Unassembled WGS sequence"/>
</dbReference>
<dbReference type="InterPro" id="IPR028098">
    <property type="entry name" value="Glyco_trans_4-like_N"/>
</dbReference>
<protein>
    <submittedName>
        <fullName evidence="3">Glycosyltransferase family 4 protein</fullName>
    </submittedName>
</protein>
<name>A0ABD5NP23_9EURY</name>
<dbReference type="PANTHER" id="PTHR45947:SF3">
    <property type="entry name" value="SULFOQUINOVOSYL TRANSFERASE SQD2"/>
    <property type="match status" value="1"/>
</dbReference>
<sequence>MTTASSEPRVVLLSQYYRPDTSANAGVLTELASGLADRGVDVSVVTTQPSYTADDRASKRPADEVIDGVHVRRLPATRFDRNDGVAKRMLNELTFFLVASAFLFVRQRGDVVLLPTAPSFLPVATVPLRWRGYRPVPIVMDLYPEMAVALGYIDAGGIVHRAWEWANRRAYRRAVVTVTIGERMAERIQERYGPVPVAVIHNWEDGDEIEPIPKAENEFARKHGFDADLTVLYSGNLGRHHELESVVHAARLLEADGVDGVEFVFIGDGGKKERLQALAREHDLDSVSFLPYQPTSVLPQSLTSGDVALVTMDEAVEGLCVPSKFYTALASGQTILAVAPKSAEIARIVDRHDCGVTVEPGESGAIADAVREWLENREDVADTGARSRTVFDERYTKEVAIQSYLALIRRVVHPSPPSPTVKPSESPSR</sequence>
<dbReference type="Gene3D" id="3.40.50.2000">
    <property type="entry name" value="Glycogen Phosphorylase B"/>
    <property type="match status" value="2"/>
</dbReference>
<evidence type="ECO:0000313" key="3">
    <source>
        <dbReference type="EMBL" id="MFC3958587.1"/>
    </source>
</evidence>
<comment type="caution">
    <text evidence="3">The sequence shown here is derived from an EMBL/GenBank/DDBJ whole genome shotgun (WGS) entry which is preliminary data.</text>
</comment>
<accession>A0ABD5NP23</accession>
<dbReference type="CDD" id="cd03794">
    <property type="entry name" value="GT4_WbuB-like"/>
    <property type="match status" value="1"/>
</dbReference>
<dbReference type="Pfam" id="PF13579">
    <property type="entry name" value="Glyco_trans_4_4"/>
    <property type="match status" value="1"/>
</dbReference>
<dbReference type="InterPro" id="IPR001296">
    <property type="entry name" value="Glyco_trans_1"/>
</dbReference>
<dbReference type="PANTHER" id="PTHR45947">
    <property type="entry name" value="SULFOQUINOVOSYL TRANSFERASE SQD2"/>
    <property type="match status" value="1"/>
</dbReference>
<dbReference type="RefSeq" id="WP_256530928.1">
    <property type="nucleotide sequence ID" value="NZ_CP101824.1"/>
</dbReference>
<evidence type="ECO:0000313" key="4">
    <source>
        <dbReference type="Proteomes" id="UP001595846"/>
    </source>
</evidence>